<evidence type="ECO:0000259" key="7">
    <source>
        <dbReference type="PROSITE" id="PS50250"/>
    </source>
</evidence>
<evidence type="ECO:0000256" key="3">
    <source>
        <dbReference type="ARBA" id="ARBA00022917"/>
    </source>
</evidence>
<keyword evidence="1 4" id="KW-0963">Cytoplasm</keyword>
<dbReference type="InterPro" id="IPR058999">
    <property type="entry name" value="EIF3CL_C"/>
</dbReference>
<dbReference type="GO" id="GO:0031369">
    <property type="term" value="F:translation initiation factor binding"/>
    <property type="evidence" value="ECO:0007669"/>
    <property type="project" value="InterPro"/>
</dbReference>
<keyword evidence="5" id="KW-0175">Coiled coil</keyword>
<dbReference type="InterPro" id="IPR027516">
    <property type="entry name" value="EIF3C"/>
</dbReference>
<sequence>MASRFFRSASDSESESESSDNESFISDEELSSDEEEMESDDDLKKDDQPKKNRFLKGGSDSEDSDEEGGRRQIKSQKDKRYEEMEACVKSIENGERINDWTLISNEFEKLNKLMTKAQAGINGIVTPKFYIKCLVELEDFLQEAAQKEKAAKKKMNANNAKAMNAMKQKLKKNNKTHEDKIAQYRQDPDSIEDPVVPVVTKAAKKKNAFLADSDSEDDSAAASSSAAQEVDDGFTTVGKGGKAVVEITPENLLQKLREVLEARGKKSTDRNEQITILQRLLKDASSPYQKIKVLLTLISSRFDANVSMSGYMQVELWRSVEKEINQLLEIFETNKQFYVHENADDFDDEDKDVVPEAGQTIAIRGSLISYVERLDDEFTKSLQSIDPHTTDYIDRMRDEATLYAILVRSQAYFESYKLNGSVGRVIMRRLEHVYFKPEQVISQLELSTKNMLPSNINSSIITAEDPAELVHQLCTFLYQQDVSVLRTRAMLCHIYHHALHQRFHVARDMLLMSHLQETIHQADVPTQILYNRVMVQLGLCAFRDGLIKESHSCLQEIQGSGRPKELLAQGVQMQRYGQPVAAEQEQLERQRQLPFHMHINLELLECVYHTCSMLLEIPAQAQAGPNNKKVISKTFRRLLDYNERQAFLGPPENIRDHIMGAAKALASGEWEKSRDLIMAIKIWDLMPNTQDIKDMLARKIQEEGLRTYLFTYASYYSTIGLAQLSQMFDLSVVNVSSIVAKMIWQEELSASLDQVTQCVVLHQVEQSRVQQLALQFADKAVNLVEQNERLLEQKNTEQRPEQQQQQKDRRGNKGQQGNQQNRNAVSGQRTFQQRTGGRNNFNNVFGNAVRGGRTQSARR</sequence>
<dbReference type="GO" id="GO:0001732">
    <property type="term" value="P:formation of cytoplasmic translation initiation complex"/>
    <property type="evidence" value="ECO:0007669"/>
    <property type="project" value="UniProtKB-UniRule"/>
</dbReference>
<accession>A0A8H7U7C0</accession>
<dbReference type="SUPFAM" id="SSF46785">
    <property type="entry name" value="Winged helix' DNA-binding domain"/>
    <property type="match status" value="1"/>
</dbReference>
<dbReference type="GO" id="GO:0016282">
    <property type="term" value="C:eukaryotic 43S preinitiation complex"/>
    <property type="evidence" value="ECO:0007669"/>
    <property type="project" value="UniProtKB-UniRule"/>
</dbReference>
<evidence type="ECO:0000256" key="4">
    <source>
        <dbReference type="HAMAP-Rule" id="MF_03002"/>
    </source>
</evidence>
<dbReference type="AlphaFoldDB" id="A0A8H7U7C0"/>
<organism evidence="8 9">
    <name type="scientific">Mortierella isabellina</name>
    <name type="common">Filamentous fungus</name>
    <name type="synonym">Umbelopsis isabellina</name>
    <dbReference type="NCBI Taxonomy" id="91625"/>
    <lineage>
        <taxon>Eukaryota</taxon>
        <taxon>Fungi</taxon>
        <taxon>Fungi incertae sedis</taxon>
        <taxon>Mucoromycota</taxon>
        <taxon>Mucoromycotina</taxon>
        <taxon>Umbelopsidomycetes</taxon>
        <taxon>Umbelopsidales</taxon>
        <taxon>Umbelopsidaceae</taxon>
        <taxon>Umbelopsis</taxon>
    </lineage>
</organism>
<dbReference type="EMBL" id="JAEPQZ010000014">
    <property type="protein sequence ID" value="KAG2173781.1"/>
    <property type="molecule type" value="Genomic_DNA"/>
</dbReference>
<dbReference type="Gene3D" id="1.10.10.10">
    <property type="entry name" value="Winged helix-like DNA-binding domain superfamily/Winged helix DNA-binding domain"/>
    <property type="match status" value="1"/>
</dbReference>
<comment type="subunit">
    <text evidence="4">Component of the eukaryotic translation initiation factor 3 (eIF-3) complex.</text>
</comment>
<feature type="compositionally biased region" description="Low complexity" evidence="6">
    <location>
        <begin position="813"/>
        <end position="823"/>
    </location>
</feature>
<dbReference type="Pfam" id="PF26569">
    <property type="entry name" value="EIF3CL_C"/>
    <property type="match status" value="1"/>
</dbReference>
<comment type="caution">
    <text evidence="8">The sequence shown here is derived from an EMBL/GenBank/DDBJ whole genome shotgun (WGS) entry which is preliminary data.</text>
</comment>
<feature type="compositionally biased region" description="Polar residues" evidence="6">
    <location>
        <begin position="824"/>
        <end position="835"/>
    </location>
</feature>
<feature type="coiled-coil region" evidence="5">
    <location>
        <begin position="134"/>
        <end position="187"/>
    </location>
</feature>
<feature type="compositionally biased region" description="Low complexity" evidence="6">
    <location>
        <begin position="836"/>
        <end position="853"/>
    </location>
</feature>
<keyword evidence="3 4" id="KW-0648">Protein biosynthesis</keyword>
<evidence type="ECO:0000256" key="5">
    <source>
        <dbReference type="SAM" id="Coils"/>
    </source>
</evidence>
<dbReference type="Pfam" id="PF01399">
    <property type="entry name" value="PCI"/>
    <property type="match status" value="1"/>
</dbReference>
<protein>
    <recommendedName>
        <fullName evidence="4">Eukaryotic translation initiation factor 3 subunit C</fullName>
        <shortName evidence="4">eIF3c</shortName>
    </recommendedName>
    <alternativeName>
        <fullName evidence="4">Eukaryotic translation initiation factor 3 93 kDa subunit homolog</fullName>
        <shortName evidence="4">eIF3 p93</shortName>
    </alternativeName>
    <alternativeName>
        <fullName evidence="4">Translation initiation factor eIF3, p93 subunit homolog</fullName>
    </alternativeName>
</protein>
<feature type="compositionally biased region" description="Basic and acidic residues" evidence="6">
    <location>
        <begin position="67"/>
        <end position="82"/>
    </location>
</feature>
<proteinExistence type="inferred from homology"/>
<dbReference type="InterPro" id="IPR036390">
    <property type="entry name" value="WH_DNA-bd_sf"/>
</dbReference>
<feature type="region of interest" description="Disordered" evidence="6">
    <location>
        <begin position="791"/>
        <end position="859"/>
    </location>
</feature>
<dbReference type="FunFam" id="1.10.10.10:FF:000300">
    <property type="entry name" value="Eukaryotic translation initiation factor 3 subunit C"/>
    <property type="match status" value="1"/>
</dbReference>
<comment type="subcellular location">
    <subcellularLocation>
        <location evidence="4">Cytoplasm</location>
    </subcellularLocation>
</comment>
<dbReference type="GO" id="GO:0003723">
    <property type="term" value="F:RNA binding"/>
    <property type="evidence" value="ECO:0007669"/>
    <property type="project" value="InterPro"/>
</dbReference>
<feature type="region of interest" description="Disordered" evidence="6">
    <location>
        <begin position="1"/>
        <end position="82"/>
    </location>
</feature>
<keyword evidence="2 4" id="KW-0396">Initiation factor</keyword>
<dbReference type="PROSITE" id="PS50250">
    <property type="entry name" value="PCI"/>
    <property type="match status" value="1"/>
</dbReference>
<feature type="compositionally biased region" description="Acidic residues" evidence="6">
    <location>
        <begin position="12"/>
        <end position="41"/>
    </location>
</feature>
<feature type="compositionally biased region" description="Basic and acidic residues" evidence="6">
    <location>
        <begin position="791"/>
        <end position="811"/>
    </location>
</feature>
<keyword evidence="9" id="KW-1185">Reference proteome</keyword>
<evidence type="ECO:0000256" key="1">
    <source>
        <dbReference type="ARBA" id="ARBA00022490"/>
    </source>
</evidence>
<evidence type="ECO:0000256" key="2">
    <source>
        <dbReference type="ARBA" id="ARBA00022540"/>
    </source>
</evidence>
<dbReference type="HAMAP" id="MF_03002">
    <property type="entry name" value="eIF3c"/>
    <property type="match status" value="1"/>
</dbReference>
<dbReference type="Proteomes" id="UP000654370">
    <property type="component" value="Unassembled WGS sequence"/>
</dbReference>
<dbReference type="Pfam" id="PF05470">
    <property type="entry name" value="eIF-3c_N"/>
    <property type="match status" value="1"/>
</dbReference>
<dbReference type="GO" id="GO:0033290">
    <property type="term" value="C:eukaryotic 48S preinitiation complex"/>
    <property type="evidence" value="ECO:0007669"/>
    <property type="project" value="UniProtKB-UniRule"/>
</dbReference>
<dbReference type="PANTHER" id="PTHR13937">
    <property type="entry name" value="EUKARYOTIC TRANSLATION INITATION FACTOR 3, SUBUNIT 8 EIF3S8 -RELATED"/>
    <property type="match status" value="1"/>
</dbReference>
<dbReference type="SMART" id="SM00088">
    <property type="entry name" value="PINT"/>
    <property type="match status" value="1"/>
</dbReference>
<comment type="function">
    <text evidence="4">Component of the eukaryotic translation initiation factor 3 (eIF-3) complex, which is involved in protein synthesis of a specialized repertoire of mRNAs and, together with other initiation factors, stimulates binding of mRNA and methionyl-tRNAi to the 40S ribosome. The eIF-3 complex specifically targets and initiates translation of a subset of mRNAs involved in cell proliferation.</text>
</comment>
<reference evidence="8" key="1">
    <citation type="submission" date="2020-12" db="EMBL/GenBank/DDBJ databases">
        <title>Metabolic potential, ecology and presence of endohyphal bacteria is reflected in genomic diversity of Mucoromycotina.</title>
        <authorList>
            <person name="Muszewska A."/>
            <person name="Okrasinska A."/>
            <person name="Steczkiewicz K."/>
            <person name="Drgas O."/>
            <person name="Orlowska M."/>
            <person name="Perlinska-Lenart U."/>
            <person name="Aleksandrzak-Piekarczyk T."/>
            <person name="Szatraj K."/>
            <person name="Zielenkiewicz U."/>
            <person name="Pilsyk S."/>
            <person name="Malc E."/>
            <person name="Mieczkowski P."/>
            <person name="Kruszewska J.S."/>
            <person name="Biernat P."/>
            <person name="Pawlowska J."/>
        </authorList>
    </citation>
    <scope>NUCLEOTIDE SEQUENCE</scope>
    <source>
        <strain evidence="8">WA0000067209</strain>
    </source>
</reference>
<evidence type="ECO:0000313" key="9">
    <source>
        <dbReference type="Proteomes" id="UP000654370"/>
    </source>
</evidence>
<dbReference type="GO" id="GO:0005852">
    <property type="term" value="C:eukaryotic translation initiation factor 3 complex"/>
    <property type="evidence" value="ECO:0007669"/>
    <property type="project" value="UniProtKB-UniRule"/>
</dbReference>
<evidence type="ECO:0000256" key="6">
    <source>
        <dbReference type="SAM" id="MobiDB-lite"/>
    </source>
</evidence>
<dbReference type="InterPro" id="IPR008905">
    <property type="entry name" value="EIF3C_N_dom"/>
</dbReference>
<dbReference type="PANTHER" id="PTHR13937:SF0">
    <property type="entry name" value="EUKARYOTIC TRANSLATION INITIATION FACTOR 3 SUBUNIT C-RELATED"/>
    <property type="match status" value="1"/>
</dbReference>
<dbReference type="InterPro" id="IPR000717">
    <property type="entry name" value="PCI_dom"/>
</dbReference>
<name>A0A8H7U7C0_MORIS</name>
<comment type="similarity">
    <text evidence="4">Belongs to the eIF-3 subunit C family.</text>
</comment>
<feature type="compositionally biased region" description="Low complexity" evidence="6">
    <location>
        <begin position="1"/>
        <end position="11"/>
    </location>
</feature>
<dbReference type="InterPro" id="IPR036388">
    <property type="entry name" value="WH-like_DNA-bd_sf"/>
</dbReference>
<evidence type="ECO:0000313" key="8">
    <source>
        <dbReference type="EMBL" id="KAG2173781.1"/>
    </source>
</evidence>
<gene>
    <name evidence="4" type="primary">NIP1</name>
    <name evidence="8" type="ORF">INT43_005201</name>
</gene>
<dbReference type="GO" id="GO:0003743">
    <property type="term" value="F:translation initiation factor activity"/>
    <property type="evidence" value="ECO:0007669"/>
    <property type="project" value="UniProtKB-UniRule"/>
</dbReference>
<dbReference type="OrthoDB" id="29647at2759"/>
<feature type="domain" description="PCI" evidence="7">
    <location>
        <begin position="595"/>
        <end position="766"/>
    </location>
</feature>